<protein>
    <submittedName>
        <fullName evidence="2">Uncharacterized protein</fullName>
    </submittedName>
</protein>
<feature type="transmembrane region" description="Helical" evidence="1">
    <location>
        <begin position="69"/>
        <end position="87"/>
    </location>
</feature>
<keyword evidence="3" id="KW-1185">Reference proteome</keyword>
<dbReference type="EMBL" id="JAHRIM010056440">
    <property type="protein sequence ID" value="MEQ2270253.1"/>
    <property type="molecule type" value="Genomic_DNA"/>
</dbReference>
<reference evidence="2 3" key="1">
    <citation type="submission" date="2021-06" db="EMBL/GenBank/DDBJ databases">
        <authorList>
            <person name="Palmer J.M."/>
        </authorList>
    </citation>
    <scope>NUCLEOTIDE SEQUENCE [LARGE SCALE GENOMIC DNA]</scope>
    <source>
        <strain evidence="2 3">XR_2019</strain>
        <tissue evidence="2">Muscle</tissue>
    </source>
</reference>
<evidence type="ECO:0000256" key="1">
    <source>
        <dbReference type="SAM" id="Phobius"/>
    </source>
</evidence>
<keyword evidence="1" id="KW-1133">Transmembrane helix</keyword>
<comment type="caution">
    <text evidence="2">The sequence shown here is derived from an EMBL/GenBank/DDBJ whole genome shotgun (WGS) entry which is preliminary data.</text>
</comment>
<organism evidence="2 3">
    <name type="scientific">Xenotaenia resolanae</name>
    <dbReference type="NCBI Taxonomy" id="208358"/>
    <lineage>
        <taxon>Eukaryota</taxon>
        <taxon>Metazoa</taxon>
        <taxon>Chordata</taxon>
        <taxon>Craniata</taxon>
        <taxon>Vertebrata</taxon>
        <taxon>Euteleostomi</taxon>
        <taxon>Actinopterygii</taxon>
        <taxon>Neopterygii</taxon>
        <taxon>Teleostei</taxon>
        <taxon>Neoteleostei</taxon>
        <taxon>Acanthomorphata</taxon>
        <taxon>Ovalentaria</taxon>
        <taxon>Atherinomorphae</taxon>
        <taxon>Cyprinodontiformes</taxon>
        <taxon>Goodeidae</taxon>
        <taxon>Xenotaenia</taxon>
    </lineage>
</organism>
<proteinExistence type="predicted"/>
<keyword evidence="1" id="KW-0472">Membrane</keyword>
<evidence type="ECO:0000313" key="2">
    <source>
        <dbReference type="EMBL" id="MEQ2270253.1"/>
    </source>
</evidence>
<evidence type="ECO:0000313" key="3">
    <source>
        <dbReference type="Proteomes" id="UP001444071"/>
    </source>
</evidence>
<dbReference type="Proteomes" id="UP001444071">
    <property type="component" value="Unassembled WGS sequence"/>
</dbReference>
<gene>
    <name evidence="2" type="ORF">XENORESO_018224</name>
</gene>
<accession>A0ABV0WN14</accession>
<name>A0ABV0WN14_9TELE</name>
<keyword evidence="1" id="KW-0812">Transmembrane</keyword>
<sequence>MVPTNRHSRADQCVIPSAFRTTLECEQLRYSGTSHCTENISTLLSLSTIFPAVMPSAQLLLSYRQKTPMVLWQFLVILTMLHSLVHFQRFNSLSAALPEWWPSG</sequence>